<dbReference type="EMBL" id="JH660633">
    <property type="protein sequence ID" value="EIM31082.1"/>
    <property type="molecule type" value="Genomic_DNA"/>
</dbReference>
<keyword evidence="1" id="KW-0812">Transmembrane</keyword>
<name>I4Z4E0_9HYPH</name>
<dbReference type="Proteomes" id="UP000003947">
    <property type="component" value="Unassembled WGS sequence"/>
</dbReference>
<evidence type="ECO:0000313" key="2">
    <source>
        <dbReference type="EMBL" id="EIM31082.1"/>
    </source>
</evidence>
<protein>
    <submittedName>
        <fullName evidence="2">Uncharacterized protein</fullName>
    </submittedName>
</protein>
<dbReference type="AlphaFoldDB" id="I4Z4E0"/>
<organism evidence="2 3">
    <name type="scientific">Microvirga lotononidis</name>
    <dbReference type="NCBI Taxonomy" id="864069"/>
    <lineage>
        <taxon>Bacteria</taxon>
        <taxon>Pseudomonadati</taxon>
        <taxon>Pseudomonadota</taxon>
        <taxon>Alphaproteobacteria</taxon>
        <taxon>Hyphomicrobiales</taxon>
        <taxon>Methylobacteriaceae</taxon>
        <taxon>Microvirga</taxon>
    </lineage>
</organism>
<feature type="transmembrane region" description="Helical" evidence="1">
    <location>
        <begin position="22"/>
        <end position="41"/>
    </location>
</feature>
<dbReference type="HOGENOM" id="CLU_3236069_0_0_5"/>
<dbReference type="PATRIC" id="fig|864069.3.peg.74"/>
<keyword evidence="3" id="KW-1185">Reference proteome</keyword>
<proteinExistence type="predicted"/>
<sequence>MPPTEVAAPIFAPAHAPTFTQAAMRFVVSFAALIGLSLLLAGL</sequence>
<keyword evidence="1" id="KW-0472">Membrane</keyword>
<evidence type="ECO:0000256" key="1">
    <source>
        <dbReference type="SAM" id="Phobius"/>
    </source>
</evidence>
<gene>
    <name evidence="2" type="ORF">MicloDRAFT_00000700</name>
</gene>
<evidence type="ECO:0000313" key="3">
    <source>
        <dbReference type="Proteomes" id="UP000003947"/>
    </source>
</evidence>
<dbReference type="RefSeq" id="WP_009488435.1">
    <property type="nucleotide sequence ID" value="NZ_CP141049.1"/>
</dbReference>
<keyword evidence="1" id="KW-1133">Transmembrane helix</keyword>
<dbReference type="STRING" id="864069.MicloDRAFT_00000700"/>
<accession>I4Z4E0</accession>
<reference evidence="2 3" key="1">
    <citation type="submission" date="2012-02" db="EMBL/GenBank/DDBJ databases">
        <title>Improved High-Quality Draft sequence of Microvirga sp. WSM3557.</title>
        <authorList>
            <consortium name="US DOE Joint Genome Institute"/>
            <person name="Lucas S."/>
            <person name="Han J."/>
            <person name="Lapidus A."/>
            <person name="Cheng J.-F."/>
            <person name="Goodwin L."/>
            <person name="Pitluck S."/>
            <person name="Peters L."/>
            <person name="Zhang X."/>
            <person name="Detter J.C."/>
            <person name="Han C."/>
            <person name="Tapia R."/>
            <person name="Land M."/>
            <person name="Hauser L."/>
            <person name="Kyrpides N."/>
            <person name="Ivanova N."/>
            <person name="Pagani I."/>
            <person name="Brau L."/>
            <person name="Yates R."/>
            <person name="O'Hara G."/>
            <person name="Rui T."/>
            <person name="Howieson J."/>
            <person name="Reeve W."/>
            <person name="Woyke T."/>
        </authorList>
    </citation>
    <scope>NUCLEOTIDE SEQUENCE [LARGE SCALE GENOMIC DNA]</scope>
    <source>
        <strain evidence="2 3">WSM3557</strain>
    </source>
</reference>